<dbReference type="Proteomes" id="UP001081283">
    <property type="component" value="Unassembled WGS sequence"/>
</dbReference>
<evidence type="ECO:0000313" key="3">
    <source>
        <dbReference type="Proteomes" id="UP001081283"/>
    </source>
</evidence>
<gene>
    <name evidence="2" type="ORF">OEG82_10340</name>
</gene>
<reference evidence="2" key="1">
    <citation type="submission" date="2022-10" db="EMBL/GenBank/DDBJ databases">
        <title>Hoeflea sp. J2-29, isolated from marine algae.</title>
        <authorList>
            <person name="Kristyanto S."/>
            <person name="Kim J.M."/>
            <person name="Jeon C.O."/>
        </authorList>
    </citation>
    <scope>NUCLEOTIDE SEQUENCE</scope>
    <source>
        <strain evidence="2">J2-29</strain>
    </source>
</reference>
<sequence length="53" mass="5739">MPGTADVLMFTGVRREPLHSGATRYASGLPAPMFDDPAPLKPTGRKRQRSKNG</sequence>
<organism evidence="2 3">
    <name type="scientific">Hoeflea ulvae</name>
    <dbReference type="NCBI Taxonomy" id="2983764"/>
    <lineage>
        <taxon>Bacteria</taxon>
        <taxon>Pseudomonadati</taxon>
        <taxon>Pseudomonadota</taxon>
        <taxon>Alphaproteobacteria</taxon>
        <taxon>Hyphomicrobiales</taxon>
        <taxon>Rhizobiaceae</taxon>
        <taxon>Hoeflea</taxon>
    </lineage>
</organism>
<accession>A0ABT3YEU4</accession>
<evidence type="ECO:0000313" key="2">
    <source>
        <dbReference type="EMBL" id="MCY0094420.1"/>
    </source>
</evidence>
<keyword evidence="3" id="KW-1185">Reference proteome</keyword>
<dbReference type="EMBL" id="JAOVZQ010000001">
    <property type="protein sequence ID" value="MCY0094420.1"/>
    <property type="molecule type" value="Genomic_DNA"/>
</dbReference>
<dbReference type="RefSeq" id="WP_267612372.1">
    <property type="nucleotide sequence ID" value="NZ_JAOVZQ010000001.1"/>
</dbReference>
<comment type="caution">
    <text evidence="2">The sequence shown here is derived from an EMBL/GenBank/DDBJ whole genome shotgun (WGS) entry which is preliminary data.</text>
</comment>
<evidence type="ECO:0000256" key="1">
    <source>
        <dbReference type="SAM" id="MobiDB-lite"/>
    </source>
</evidence>
<name>A0ABT3YEU4_9HYPH</name>
<proteinExistence type="predicted"/>
<feature type="compositionally biased region" description="Basic residues" evidence="1">
    <location>
        <begin position="43"/>
        <end position="53"/>
    </location>
</feature>
<protein>
    <submittedName>
        <fullName evidence="2">Uncharacterized protein</fullName>
    </submittedName>
</protein>
<feature type="region of interest" description="Disordered" evidence="1">
    <location>
        <begin position="23"/>
        <end position="53"/>
    </location>
</feature>